<dbReference type="STRING" id="58114.SAMN05216270_11916"/>
<gene>
    <name evidence="3" type="ORF">SAMN05216270_11916</name>
</gene>
<evidence type="ECO:0000256" key="1">
    <source>
        <dbReference type="SAM" id="MobiDB-lite"/>
    </source>
</evidence>
<keyword evidence="2" id="KW-1133">Transmembrane helix</keyword>
<evidence type="ECO:0000313" key="3">
    <source>
        <dbReference type="EMBL" id="SDE35556.1"/>
    </source>
</evidence>
<keyword evidence="2" id="KW-0812">Transmembrane</keyword>
<keyword evidence="2" id="KW-0472">Membrane</keyword>
<dbReference type="RefSeq" id="WP_091039999.1">
    <property type="nucleotide sequence ID" value="NZ_FNAD01000019.1"/>
</dbReference>
<feature type="transmembrane region" description="Helical" evidence="2">
    <location>
        <begin position="147"/>
        <end position="168"/>
    </location>
</feature>
<evidence type="ECO:0008006" key="5">
    <source>
        <dbReference type="Google" id="ProtNLM"/>
    </source>
</evidence>
<accession>A0A1G7CA21</accession>
<protein>
    <recommendedName>
        <fullName evidence="5">DUF4190 domain-containing protein</fullName>
    </recommendedName>
</protein>
<evidence type="ECO:0000313" key="4">
    <source>
        <dbReference type="Proteomes" id="UP000198949"/>
    </source>
</evidence>
<dbReference type="Proteomes" id="UP000198949">
    <property type="component" value="Unassembled WGS sequence"/>
</dbReference>
<feature type="transmembrane region" description="Helical" evidence="2">
    <location>
        <begin position="106"/>
        <end position="126"/>
    </location>
</feature>
<sequence length="169" mass="17459">MTAQDPYPSTQQPAGPPNAAPQGPPQVQGQYMQYQAPPPYYHPYPAHPVWQPVPAPVMIDGYYMVQPRLRPIFSGPAIGSLAAGIGGVVGAFVGLVSAAFSPWTGVAFFMFGMLFGIGSVSLAVFATRQIRASQGGVSGRGVAITGLVMGLVACLFAALAGLIALIGLN</sequence>
<organism evidence="3 4">
    <name type="scientific">Glycomyces harbinensis</name>
    <dbReference type="NCBI Taxonomy" id="58114"/>
    <lineage>
        <taxon>Bacteria</taxon>
        <taxon>Bacillati</taxon>
        <taxon>Actinomycetota</taxon>
        <taxon>Actinomycetes</taxon>
        <taxon>Glycomycetales</taxon>
        <taxon>Glycomycetaceae</taxon>
        <taxon>Glycomyces</taxon>
    </lineage>
</organism>
<feature type="compositionally biased region" description="Pro residues" evidence="1">
    <location>
        <begin position="14"/>
        <end position="24"/>
    </location>
</feature>
<dbReference type="OrthoDB" id="5196071at2"/>
<dbReference type="EMBL" id="FNAD01000019">
    <property type="protein sequence ID" value="SDE35556.1"/>
    <property type="molecule type" value="Genomic_DNA"/>
</dbReference>
<feature type="region of interest" description="Disordered" evidence="1">
    <location>
        <begin position="1"/>
        <end position="28"/>
    </location>
</feature>
<evidence type="ECO:0000256" key="2">
    <source>
        <dbReference type="SAM" id="Phobius"/>
    </source>
</evidence>
<name>A0A1G7CA21_9ACTN</name>
<dbReference type="AlphaFoldDB" id="A0A1G7CA21"/>
<keyword evidence="4" id="KW-1185">Reference proteome</keyword>
<reference evidence="4" key="1">
    <citation type="submission" date="2016-10" db="EMBL/GenBank/DDBJ databases">
        <authorList>
            <person name="Varghese N."/>
            <person name="Submissions S."/>
        </authorList>
    </citation>
    <scope>NUCLEOTIDE SEQUENCE [LARGE SCALE GENOMIC DNA]</scope>
    <source>
        <strain evidence="4">CGMCC 4.3516</strain>
    </source>
</reference>
<feature type="transmembrane region" description="Helical" evidence="2">
    <location>
        <begin position="77"/>
        <end position="100"/>
    </location>
</feature>
<feature type="compositionally biased region" description="Polar residues" evidence="1">
    <location>
        <begin position="1"/>
        <end position="10"/>
    </location>
</feature>
<proteinExistence type="predicted"/>